<sequence length="140" mass="15615">MGALQLSSFPSETFPAAQMSILPTALPSLGACCMIYMAELYKRRGAPVSVNVRTQDMSEDELGPVISLDHASKRAPKMLRQETDQALVAELLTKVKVTAPDAVMKWNEDERCWYIKAKRPIMTPALPLHRQLVSTSWINN</sequence>
<dbReference type="EMBL" id="FZNS01000010">
    <property type="protein sequence ID" value="SNR89754.1"/>
    <property type="molecule type" value="Genomic_DNA"/>
</dbReference>
<evidence type="ECO:0000313" key="2">
    <source>
        <dbReference type="Proteomes" id="UP000198310"/>
    </source>
</evidence>
<accession>A0A239A405</accession>
<reference evidence="2" key="1">
    <citation type="submission" date="2017-06" db="EMBL/GenBank/DDBJ databases">
        <authorList>
            <person name="Varghese N."/>
            <person name="Submissions S."/>
        </authorList>
    </citation>
    <scope>NUCLEOTIDE SEQUENCE [LARGE SCALE GENOMIC DNA]</scope>
    <source>
        <strain evidence="2">DSM 28041</strain>
    </source>
</reference>
<dbReference type="RefSeq" id="WP_089333818.1">
    <property type="nucleotide sequence ID" value="NZ_FZNS01000010.1"/>
</dbReference>
<keyword evidence="2" id="KW-1185">Reference proteome</keyword>
<dbReference type="AlphaFoldDB" id="A0A239A405"/>
<gene>
    <name evidence="1" type="ORF">SAMN06269173_110148</name>
</gene>
<proteinExistence type="predicted"/>
<name>A0A239A405_9BACT</name>
<dbReference type="Proteomes" id="UP000198310">
    <property type="component" value="Unassembled WGS sequence"/>
</dbReference>
<evidence type="ECO:0000313" key="1">
    <source>
        <dbReference type="EMBL" id="SNR89754.1"/>
    </source>
</evidence>
<organism evidence="1 2">
    <name type="scientific">Hymenobacter mucosus</name>
    <dbReference type="NCBI Taxonomy" id="1411120"/>
    <lineage>
        <taxon>Bacteria</taxon>
        <taxon>Pseudomonadati</taxon>
        <taxon>Bacteroidota</taxon>
        <taxon>Cytophagia</taxon>
        <taxon>Cytophagales</taxon>
        <taxon>Hymenobacteraceae</taxon>
        <taxon>Hymenobacter</taxon>
    </lineage>
</organism>
<protein>
    <submittedName>
        <fullName evidence="1">Uncharacterized protein</fullName>
    </submittedName>
</protein>